<feature type="transmembrane region" description="Helical" evidence="1">
    <location>
        <begin position="48"/>
        <end position="71"/>
    </location>
</feature>
<name>A0A318NQS2_9ACTN</name>
<feature type="transmembrane region" description="Helical" evidence="1">
    <location>
        <begin position="6"/>
        <end position="27"/>
    </location>
</feature>
<proteinExistence type="predicted"/>
<comment type="caution">
    <text evidence="2">The sequence shown here is derived from an EMBL/GenBank/DDBJ whole genome shotgun (WGS) entry which is preliminary data.</text>
</comment>
<accession>A0A318NQS2</accession>
<keyword evidence="3" id="KW-1185">Reference proteome</keyword>
<evidence type="ECO:0000313" key="2">
    <source>
        <dbReference type="EMBL" id="PYC76429.1"/>
    </source>
</evidence>
<organism evidence="2 3">
    <name type="scientific">Micromonospora arborensis</name>
    <dbReference type="NCBI Taxonomy" id="2116518"/>
    <lineage>
        <taxon>Bacteria</taxon>
        <taxon>Bacillati</taxon>
        <taxon>Actinomycetota</taxon>
        <taxon>Actinomycetes</taxon>
        <taxon>Micromonosporales</taxon>
        <taxon>Micromonosporaceae</taxon>
        <taxon>Micromonospora</taxon>
    </lineage>
</organism>
<evidence type="ECO:0000256" key="1">
    <source>
        <dbReference type="SAM" id="Phobius"/>
    </source>
</evidence>
<dbReference type="RefSeq" id="WP_110561530.1">
    <property type="nucleotide sequence ID" value="NZ_PYBV01000001.1"/>
</dbReference>
<keyword evidence="1" id="KW-0472">Membrane</keyword>
<keyword evidence="1" id="KW-0812">Transmembrane</keyword>
<reference evidence="2 3" key="1">
    <citation type="submission" date="2018-03" db="EMBL/GenBank/DDBJ databases">
        <title>Bioinformatic expansion and discovery of thiopeptide antibiotics.</title>
        <authorList>
            <person name="Schwalen C.J."/>
            <person name="Hudson G.A."/>
            <person name="Mitchell D.A."/>
        </authorList>
    </citation>
    <scope>NUCLEOTIDE SEQUENCE [LARGE SCALE GENOMIC DNA]</scope>
    <source>
        <strain evidence="2 3">NRRL 8041</strain>
    </source>
</reference>
<gene>
    <name evidence="2" type="ORF">C7C45_00055</name>
</gene>
<dbReference type="AlphaFoldDB" id="A0A318NQS2"/>
<dbReference type="OrthoDB" id="9803832at2"/>
<feature type="transmembrane region" description="Helical" evidence="1">
    <location>
        <begin position="77"/>
        <end position="100"/>
    </location>
</feature>
<evidence type="ECO:0000313" key="3">
    <source>
        <dbReference type="Proteomes" id="UP000248333"/>
    </source>
</evidence>
<dbReference type="Proteomes" id="UP000248333">
    <property type="component" value="Unassembled WGS sequence"/>
</dbReference>
<dbReference type="EMBL" id="PYBV01000001">
    <property type="protein sequence ID" value="PYC76429.1"/>
    <property type="molecule type" value="Genomic_DNA"/>
</dbReference>
<dbReference type="InterPro" id="IPR009732">
    <property type="entry name" value="DUF1304"/>
</dbReference>
<keyword evidence="1" id="KW-1133">Transmembrane helix</keyword>
<dbReference type="Pfam" id="PF06993">
    <property type="entry name" value="DUF1304"/>
    <property type="match status" value="1"/>
</dbReference>
<sequence>MNAIAQVFAVLAGLIHVFIFGMESVLFRRPKVHQRFLTRTADVDAVRLWAFNQGWYNLFLAVGAIGGVVSVNAGNQVVGRTLVLFSCACMLAAAGVLLLADRRMARGALIQGTAPLIALIAALA</sequence>
<protein>
    <submittedName>
        <fullName evidence="2">DUF1304 domain-containing protein</fullName>
    </submittedName>
</protein>